<dbReference type="AlphaFoldDB" id="A4SMR1"/>
<name>A4SMR1_AERS4</name>
<dbReference type="EMBL" id="CP000644">
    <property type="protein sequence ID" value="ABO90183.1"/>
    <property type="molecule type" value="Genomic_DNA"/>
</dbReference>
<reference evidence="2" key="1">
    <citation type="journal article" date="2008" name="BMC Genomics">
        <title>The genome of Aeromonas salmonicida subsp. salmonicida A449: insights into the evolution of a fish pathogen.</title>
        <authorList>
            <person name="Reith M.E."/>
            <person name="Singh R.K."/>
            <person name="Curtis B."/>
            <person name="Boyd J.M."/>
            <person name="Bouevitch A."/>
            <person name="Kimball J."/>
            <person name="Munholland J."/>
            <person name="Murphy C."/>
            <person name="Sarty D."/>
            <person name="Williams J."/>
            <person name="Nash J.H."/>
            <person name="Johnson S.C."/>
            <person name="Brown L.L."/>
        </authorList>
    </citation>
    <scope>NUCLEOTIDE SEQUENCE [LARGE SCALE GENOMIC DNA]</scope>
    <source>
        <strain evidence="2">A449</strain>
    </source>
</reference>
<dbReference type="STRING" id="29491.GCA_000820065_01413"/>
<dbReference type="RefSeq" id="WP_011898722.1">
    <property type="nucleotide sequence ID" value="NC_009348.1"/>
</dbReference>
<evidence type="ECO:0000313" key="1">
    <source>
        <dbReference type="EMBL" id="ABO90183.1"/>
    </source>
</evidence>
<accession>A4SMR1</accession>
<dbReference type="Proteomes" id="UP000000225">
    <property type="component" value="Chromosome"/>
</dbReference>
<evidence type="ECO:0008006" key="3">
    <source>
        <dbReference type="Google" id="ProtNLM"/>
    </source>
</evidence>
<gene>
    <name evidence="1" type="ordered locus">ASA_2117</name>
</gene>
<dbReference type="KEGG" id="asa:ASA_2117"/>
<dbReference type="HOGENOM" id="CLU_109798_1_0_6"/>
<organism evidence="1 2">
    <name type="scientific">Aeromonas salmonicida (strain A449)</name>
    <dbReference type="NCBI Taxonomy" id="382245"/>
    <lineage>
        <taxon>Bacteria</taxon>
        <taxon>Pseudomonadati</taxon>
        <taxon>Pseudomonadota</taxon>
        <taxon>Gammaproteobacteria</taxon>
        <taxon>Aeromonadales</taxon>
        <taxon>Aeromonadaceae</taxon>
        <taxon>Aeromonas</taxon>
    </lineage>
</organism>
<sequence length="185" mass="21037">MIPFVFFLEEASAKAMLEGVLPRLLPNVTARYVVFEGKQDLERQLVRKMRLWQEDAHFIVMRDQDSGDCYQIKDRLLNLSREAGRLNALVRIACKELESFYLGDLNAVEQGLGLTGLARRQQVAKFRNPDSLNNAAEELKKITNKTYQKVSGSRAISPFLVLDDRHCSTSFKALINGLRHLVNNA</sequence>
<proteinExistence type="predicted"/>
<protein>
    <recommendedName>
        <fullName evidence="3">DUF4276 family protein</fullName>
    </recommendedName>
</protein>
<dbReference type="Pfam" id="PF14103">
    <property type="entry name" value="DUF4276"/>
    <property type="match status" value="1"/>
</dbReference>
<dbReference type="eggNOG" id="ENOG502ZYZ6">
    <property type="taxonomic scope" value="Bacteria"/>
</dbReference>
<evidence type="ECO:0000313" key="2">
    <source>
        <dbReference type="Proteomes" id="UP000000225"/>
    </source>
</evidence>
<dbReference type="InterPro" id="IPR025455">
    <property type="entry name" value="DUF4276"/>
</dbReference>